<name>M5D582_NEIME</name>
<dbReference type="SUPFAM" id="SSF53474">
    <property type="entry name" value="alpha/beta-Hydrolases"/>
    <property type="match status" value="1"/>
</dbReference>
<dbReference type="EMBL" id="HF562982">
    <property type="protein sequence ID" value="CCP19684.1"/>
    <property type="molecule type" value="Genomic_DNA"/>
</dbReference>
<dbReference type="AlphaFoldDB" id="M5D582"/>
<accession>M5D582</accession>
<proteinExistence type="predicted"/>
<organism evidence="2">
    <name type="scientific">Neisseria meningitidis</name>
    <dbReference type="NCBI Taxonomy" id="487"/>
    <lineage>
        <taxon>Bacteria</taxon>
        <taxon>Pseudomonadati</taxon>
        <taxon>Pseudomonadota</taxon>
        <taxon>Betaproteobacteria</taxon>
        <taxon>Neisseriales</taxon>
        <taxon>Neisseriaceae</taxon>
        <taxon>Neisseria</taxon>
    </lineage>
</organism>
<reference evidence="2" key="2">
    <citation type="journal article" date="2013" name="Emerg. Infect. Dis.">
        <title>Description and Nomenclature of Neisseria meningitidis Capsule Locus.</title>
        <authorList>
            <person name="Harrison O.B."/>
            <person name="Claus H."/>
            <person name="Jiang Y."/>
            <person name="Bennett J.S."/>
            <person name="Bratcher H.B."/>
            <person name="Jolley K.A."/>
            <person name="Corton C."/>
            <person name="Care R."/>
            <person name="Poolman J.T."/>
            <person name="Zollinger W.L.D."/>
            <person name="Frasch C.E."/>
            <person name="Stephens D.S."/>
            <person name="Feavers I."/>
            <person name="Frosch M."/>
            <person name="Parkhill J."/>
            <person name="Vogel U."/>
            <person name="Quail M.A."/>
            <person name="Bentley S.D."/>
            <person name="Maiden M.C.J."/>
        </authorList>
    </citation>
    <scope>NUCLEOTIDE SEQUENCE</scope>
    <source>
        <strain evidence="2">ST-254</strain>
    </source>
</reference>
<dbReference type="InterPro" id="IPR029058">
    <property type="entry name" value="AB_hydrolase_fold"/>
</dbReference>
<reference evidence="2" key="1">
    <citation type="submission" date="2012-11" db="EMBL/GenBank/DDBJ databases">
        <authorList>
            <person name="Aslett M."/>
        </authorList>
    </citation>
    <scope>NUCLEOTIDE SEQUENCE</scope>
    <source>
        <strain evidence="2">ST-254</strain>
    </source>
</reference>
<dbReference type="SMART" id="SM00028">
    <property type="entry name" value="TPR"/>
    <property type="match status" value="2"/>
</dbReference>
<dbReference type="Pfam" id="PF13174">
    <property type="entry name" value="TPR_6"/>
    <property type="match status" value="1"/>
</dbReference>
<dbReference type="SUPFAM" id="SSF48452">
    <property type="entry name" value="TPR-like"/>
    <property type="match status" value="2"/>
</dbReference>
<keyword evidence="1" id="KW-0802">TPR repeat</keyword>
<dbReference type="PROSITE" id="PS50005">
    <property type="entry name" value="TPR"/>
    <property type="match status" value="1"/>
</dbReference>
<dbReference type="InterPro" id="IPR019734">
    <property type="entry name" value="TPR_rpt"/>
</dbReference>
<evidence type="ECO:0000256" key="1">
    <source>
        <dbReference type="PROSITE-ProRule" id="PRU00339"/>
    </source>
</evidence>
<dbReference type="Gene3D" id="1.25.40.10">
    <property type="entry name" value="Tetratricopeptide repeat domain"/>
    <property type="match status" value="2"/>
</dbReference>
<evidence type="ECO:0000313" key="2">
    <source>
        <dbReference type="EMBL" id="CCP19684.1"/>
    </source>
</evidence>
<keyword evidence="2" id="KW-0808">Transferase</keyword>
<sequence>MKIELINSYKQKKYVEAKYIAKKILLTDAKDYEALFYLANSFLFTGEFKSAKDYFQLIIEYYPDKYQGYEGLYKIYKANGDRYNELIQLKKILENFPNVVHIYKETTLLLLQENLINEAENISLECIKKFPDSYHGYESYAFVLEKKQEWEKALEIWNNIIHKFPNFLAAHLNMLKLHVKIYGYERTTSLFESSSQKFKNTEKIDKLYAIEAEKAFKWNDATEIWSRLLSQYPLNTFFISRKAIALRHVKGIIASREYLFSALKDQPDNLVLKLNILDTYLIEKKWEYSLLYGNDIIKNVQDTAQKSNIYFKLRIPYRELKKLDELENIFLDLIKENPSIYISWKGYATVPELMLDGNEKLLKKACHRWKRASEKFPNIVEAKIKYGEILLSMQQLDFANQVFIELKRDFPNNFYAWKGWCLAAHHMRNWVEARKRLLETRIKFPSQFNSIYYYLVNVLQNDNRLAEIENSFIWHTKSLFKENIKNSLNECLELSKINIYRIIGNYKKADEKALELLNVLPFKDPTTLPKPQKSNISQYIEHSKNNETLVICFSGMDGKRTQNHYRNYGLQCIDKIAFNSSDTYNYQGFANKTIKYNFLLLRDNYNSWYQIHTDYYRTIIENYIKSGNYKKIVLVGASSGGFAAMMYGQLVHADIVYVQAPQTLAFTSYSTQFNKELELQYNLSSTAYTSIAKLQNQSNGFIPKVYVQVCENNGIDMFSINMLNTSDPNLFVHKYKNDTHSVHTIIGKSKMFQDICSIIDDLQK</sequence>
<gene>
    <name evidence="2" type="primary">NEIS2168 (cseD)</name>
</gene>
<feature type="repeat" description="TPR" evidence="1">
    <location>
        <begin position="32"/>
        <end position="65"/>
    </location>
</feature>
<dbReference type="GO" id="GO:0016740">
    <property type="term" value="F:transferase activity"/>
    <property type="evidence" value="ECO:0007669"/>
    <property type="project" value="UniProtKB-KW"/>
</dbReference>
<dbReference type="InterPro" id="IPR011990">
    <property type="entry name" value="TPR-like_helical_dom_sf"/>
</dbReference>
<protein>
    <submittedName>
        <fullName evidence="2">Glycosyltransferase</fullName>
    </submittedName>
</protein>